<sequence length="283" mass="29860">MLALPALDMISAVLVQLSEISITSGYGLVVFFMMGLFGGAHCLGMCGPLVATYAERMETQDRWASALTLYEVRQHTLFNLGRTVSYAIIGCVFGAAGALLYGTIGLAGFLRPAQGVVGICIGVAIIVMGLTRLAGYQQGAVEGVVAGTGFGSLFARTYTVISRRVDRWVNGIGIIGLGALHGLLPCMLLYPAFLYAFAQGSPVYGLLSLGALGVGTIPSVFLYGTVIQSVSTRQRQVVHYGLGVLFVGLGYILVAMGLMRFGVMLPLPDIPYYQPIAESEAVA</sequence>
<keyword evidence="1" id="KW-1133">Transmembrane helix</keyword>
<evidence type="ECO:0000259" key="2">
    <source>
        <dbReference type="Pfam" id="PF13386"/>
    </source>
</evidence>
<reference evidence="3 4" key="1">
    <citation type="submission" date="2018-12" db="EMBL/GenBank/DDBJ databases">
        <title>Draft genome sequence of Haloarcula hispinica strain 18.1, an halophilic archaeon isolated from Chott El Jerid of Southern Tunisia.</title>
        <authorList>
            <person name="Najjari A."/>
            <person name="Ben Dhia O."/>
            <person name="Ferjani R."/>
            <person name="Mahjoubi M."/>
            <person name="Sghaier H."/>
            <person name="Elshahed M."/>
            <person name="Ouzari H.I."/>
            <person name="Cherid A."/>
            <person name="Youssef N."/>
        </authorList>
    </citation>
    <scope>NUCLEOTIDE SEQUENCE [LARGE SCALE GENOMIC DNA]</scope>
    <source>
        <strain evidence="3 4">18.1</strain>
    </source>
</reference>
<keyword evidence="1" id="KW-0472">Membrane</keyword>
<dbReference type="AlphaFoldDB" id="A0A482T0F2"/>
<dbReference type="InterPro" id="IPR039447">
    <property type="entry name" value="UreH-like_TM_dom"/>
</dbReference>
<gene>
    <name evidence="3" type="ORF">ELS20_16825</name>
</gene>
<dbReference type="PANTHER" id="PTHR42208:SF1">
    <property type="entry name" value="HEAVY METAL TRANSPORTER"/>
    <property type="match status" value="1"/>
</dbReference>
<comment type="caution">
    <text evidence="3">The sequence shown here is derived from an EMBL/GenBank/DDBJ whole genome shotgun (WGS) entry which is preliminary data.</text>
</comment>
<feature type="transmembrane region" description="Helical" evidence="1">
    <location>
        <begin position="203"/>
        <end position="225"/>
    </location>
</feature>
<feature type="transmembrane region" description="Helical" evidence="1">
    <location>
        <begin position="171"/>
        <end position="197"/>
    </location>
</feature>
<dbReference type="Proteomes" id="UP000293535">
    <property type="component" value="Unassembled WGS sequence"/>
</dbReference>
<feature type="transmembrane region" description="Helical" evidence="1">
    <location>
        <begin position="237"/>
        <end position="259"/>
    </location>
</feature>
<dbReference type="EMBL" id="RZIG01000003">
    <property type="protein sequence ID" value="RYJ08050.1"/>
    <property type="molecule type" value="Genomic_DNA"/>
</dbReference>
<accession>A0A482T0F2</accession>
<evidence type="ECO:0000313" key="3">
    <source>
        <dbReference type="EMBL" id="RYJ08050.1"/>
    </source>
</evidence>
<dbReference type="Pfam" id="PF13386">
    <property type="entry name" value="DsbD_2"/>
    <property type="match status" value="1"/>
</dbReference>
<feature type="transmembrane region" description="Helical" evidence="1">
    <location>
        <begin position="86"/>
        <end position="109"/>
    </location>
</feature>
<feature type="transmembrane region" description="Helical" evidence="1">
    <location>
        <begin position="26"/>
        <end position="51"/>
    </location>
</feature>
<name>A0A482T0F2_HALHI</name>
<dbReference type="PANTHER" id="PTHR42208">
    <property type="entry name" value="HEAVY METAL TRANSPORTER-RELATED"/>
    <property type="match status" value="1"/>
</dbReference>
<evidence type="ECO:0000313" key="4">
    <source>
        <dbReference type="Proteomes" id="UP000293535"/>
    </source>
</evidence>
<evidence type="ECO:0000256" key="1">
    <source>
        <dbReference type="SAM" id="Phobius"/>
    </source>
</evidence>
<proteinExistence type="predicted"/>
<organism evidence="3 4">
    <name type="scientific">Haloarcula hispanica</name>
    <dbReference type="NCBI Taxonomy" id="51589"/>
    <lineage>
        <taxon>Archaea</taxon>
        <taxon>Methanobacteriati</taxon>
        <taxon>Methanobacteriota</taxon>
        <taxon>Stenosarchaea group</taxon>
        <taxon>Halobacteria</taxon>
        <taxon>Halobacteriales</taxon>
        <taxon>Haloarculaceae</taxon>
        <taxon>Haloarcula</taxon>
    </lineage>
</organism>
<feature type="domain" description="Urease accessory protein UreH-like transmembrane" evidence="2">
    <location>
        <begin position="31"/>
        <end position="251"/>
    </location>
</feature>
<protein>
    <submittedName>
        <fullName evidence="3">Sulfite exporter TauE/SafE family protein</fullName>
    </submittedName>
</protein>
<keyword evidence="1" id="KW-0812">Transmembrane</keyword>
<feature type="transmembrane region" description="Helical" evidence="1">
    <location>
        <begin position="116"/>
        <end position="134"/>
    </location>
</feature>